<feature type="signal peptide" evidence="9">
    <location>
        <begin position="1"/>
        <end position="32"/>
    </location>
</feature>
<dbReference type="InterPro" id="IPR051708">
    <property type="entry name" value="Plant_Aspart_Prot_A1"/>
</dbReference>
<dbReference type="Proteomes" id="UP000694853">
    <property type="component" value="Unplaced"/>
</dbReference>
<feature type="active site" evidence="6">
    <location>
        <position position="386"/>
    </location>
</feature>
<evidence type="ECO:0000256" key="6">
    <source>
        <dbReference type="PIRSR" id="PIRSR601461-1"/>
    </source>
</evidence>
<name>A0A8B8KJH7_ABRPR</name>
<evidence type="ECO:0000256" key="5">
    <source>
        <dbReference type="ARBA" id="ARBA00023180"/>
    </source>
</evidence>
<dbReference type="RefSeq" id="XP_027343024.1">
    <property type="nucleotide sequence ID" value="XM_027487223.1"/>
</dbReference>
<dbReference type="KEGG" id="aprc:113855592"/>
<protein>
    <submittedName>
        <fullName evidence="12">Aspartic proteinase NANA, chloroplast</fullName>
    </submittedName>
</protein>
<keyword evidence="2 7" id="KW-0645">Protease</keyword>
<feature type="compositionally biased region" description="Basic residues" evidence="8">
    <location>
        <begin position="160"/>
        <end position="181"/>
    </location>
</feature>
<dbReference type="GeneID" id="113855592"/>
<dbReference type="InterPro" id="IPR021109">
    <property type="entry name" value="Peptidase_aspartic_dom_sf"/>
</dbReference>
<dbReference type="AlphaFoldDB" id="A0A8B8KJH7"/>
<evidence type="ECO:0000256" key="3">
    <source>
        <dbReference type="ARBA" id="ARBA00022750"/>
    </source>
</evidence>
<reference evidence="11" key="1">
    <citation type="journal article" date="2019" name="Toxins">
        <title>Detection of Abrin-Like and Prepropulchellin-Like Toxin Genes and Transcripts Using Whole Genome Sequencing and Full-Length Transcript Sequencing of Abrus precatorius.</title>
        <authorList>
            <person name="Hovde B.T."/>
            <person name="Daligault H.E."/>
            <person name="Hanschen E.R."/>
            <person name="Kunde Y.A."/>
            <person name="Johnson M.B."/>
            <person name="Starkenburg S.R."/>
            <person name="Johnson S.L."/>
        </authorList>
    </citation>
    <scope>NUCLEOTIDE SEQUENCE [LARGE SCALE GENOMIC DNA]</scope>
</reference>
<dbReference type="Pfam" id="PF14541">
    <property type="entry name" value="TAXi_C"/>
    <property type="match status" value="1"/>
</dbReference>
<reference evidence="12" key="2">
    <citation type="submission" date="2025-08" db="UniProtKB">
        <authorList>
            <consortium name="RefSeq"/>
        </authorList>
    </citation>
    <scope>IDENTIFICATION</scope>
    <source>
        <tissue evidence="12">Young leaves</tissue>
    </source>
</reference>
<feature type="active site" evidence="6">
    <location>
        <position position="140"/>
    </location>
</feature>
<dbReference type="Gene3D" id="2.40.70.10">
    <property type="entry name" value="Acid Proteases"/>
    <property type="match status" value="2"/>
</dbReference>
<keyword evidence="4 7" id="KW-0378">Hydrolase</keyword>
<dbReference type="InterPro" id="IPR032799">
    <property type="entry name" value="TAXi_C"/>
</dbReference>
<keyword evidence="5" id="KW-0325">Glycoprotein</keyword>
<dbReference type="Pfam" id="PF14543">
    <property type="entry name" value="TAXi_N"/>
    <property type="match status" value="1"/>
</dbReference>
<dbReference type="PANTHER" id="PTHR47967">
    <property type="entry name" value="OS07G0603500 PROTEIN-RELATED"/>
    <property type="match status" value="1"/>
</dbReference>
<dbReference type="InterPro" id="IPR034161">
    <property type="entry name" value="Pepsin-like_plant"/>
</dbReference>
<gene>
    <name evidence="12" type="primary">LOC113855592</name>
</gene>
<dbReference type="FunFam" id="2.40.70.10:FF:000033">
    <property type="entry name" value="Aspartyl protease family protein"/>
    <property type="match status" value="1"/>
</dbReference>
<evidence type="ECO:0000313" key="11">
    <source>
        <dbReference type="Proteomes" id="UP000694853"/>
    </source>
</evidence>
<evidence type="ECO:0000256" key="8">
    <source>
        <dbReference type="SAM" id="MobiDB-lite"/>
    </source>
</evidence>
<dbReference type="PROSITE" id="PS00141">
    <property type="entry name" value="ASP_PROTEASE"/>
    <property type="match status" value="2"/>
</dbReference>
<dbReference type="PRINTS" id="PR00792">
    <property type="entry name" value="PEPSIN"/>
</dbReference>
<evidence type="ECO:0000259" key="10">
    <source>
        <dbReference type="PROSITE" id="PS51767"/>
    </source>
</evidence>
<organism evidence="11 12">
    <name type="scientific">Abrus precatorius</name>
    <name type="common">Indian licorice</name>
    <name type="synonym">Glycine abrus</name>
    <dbReference type="NCBI Taxonomy" id="3816"/>
    <lineage>
        <taxon>Eukaryota</taxon>
        <taxon>Viridiplantae</taxon>
        <taxon>Streptophyta</taxon>
        <taxon>Embryophyta</taxon>
        <taxon>Tracheophyta</taxon>
        <taxon>Spermatophyta</taxon>
        <taxon>Magnoliopsida</taxon>
        <taxon>eudicotyledons</taxon>
        <taxon>Gunneridae</taxon>
        <taxon>Pentapetalae</taxon>
        <taxon>rosids</taxon>
        <taxon>fabids</taxon>
        <taxon>Fabales</taxon>
        <taxon>Fabaceae</taxon>
        <taxon>Papilionoideae</taxon>
        <taxon>50 kb inversion clade</taxon>
        <taxon>NPAAA clade</taxon>
        <taxon>indigoferoid/millettioid clade</taxon>
        <taxon>Abreae</taxon>
        <taxon>Abrus</taxon>
    </lineage>
</organism>
<dbReference type="InterPro" id="IPR033121">
    <property type="entry name" value="PEPTIDASE_A1"/>
</dbReference>
<evidence type="ECO:0000256" key="2">
    <source>
        <dbReference type="ARBA" id="ARBA00022670"/>
    </source>
</evidence>
<evidence type="ECO:0000313" key="12">
    <source>
        <dbReference type="RefSeq" id="XP_027343024.1"/>
    </source>
</evidence>
<sequence length="509" mass="56192">MKMRGMMQRSNGLFSRIITLFLIPLIVVVVDGFNEEGGDHKMRLELVHRHDARVLGEVDQVEAIKGFLQRDNIRRQRMNQRLYGNDDNNNNHYDKRRKEWETLESQPQMAMHSGRDYGLGEYFVEVKVGTPGQSFWLAADTGSEFTWLNCARVNGSKSGGVHRQHRGRARSRNRRRTRPRARSNNVNDPCNGVFCPHRSASFEPVTCSSEKCKVDLSDLFSLTQCPKPSDPCLYDISYADGSSAKGFFGTDTIALSLTNGKEGKLHNLTIGCTQSMQNGVAFTQDTGGILGLGYAKDHFVDKAALQYGAKFTYCLVDHLAHKNVSSYLTIGGQLKVNLLSEIKRTELVLLAPFYGVNVLGISIGDKMLNIPPQIWDFNAQGGAIIDSGTTLTALVTAAYDPVFDALSKSLTNVKRVTGDFGVMEFCFEAEGFDVSVVPRLVFHFAGGSRLEPPVKSYIIDVAPEIKCIGIVAIKGKSGASVIGNIMQQDHLWEFDLAQNTVGFAPSACT</sequence>
<dbReference type="InterPro" id="IPR032861">
    <property type="entry name" value="TAXi_N"/>
</dbReference>
<feature type="domain" description="Peptidase A1" evidence="10">
    <location>
        <begin position="122"/>
        <end position="504"/>
    </location>
</feature>
<evidence type="ECO:0000256" key="9">
    <source>
        <dbReference type="SAM" id="SignalP"/>
    </source>
</evidence>
<dbReference type="PROSITE" id="PS51767">
    <property type="entry name" value="PEPTIDASE_A1"/>
    <property type="match status" value="1"/>
</dbReference>
<comment type="similarity">
    <text evidence="1 7">Belongs to the peptidase A1 family.</text>
</comment>
<feature type="region of interest" description="Disordered" evidence="8">
    <location>
        <begin position="156"/>
        <end position="183"/>
    </location>
</feature>
<dbReference type="GO" id="GO:0004190">
    <property type="term" value="F:aspartic-type endopeptidase activity"/>
    <property type="evidence" value="ECO:0007669"/>
    <property type="project" value="UniProtKB-KW"/>
</dbReference>
<proteinExistence type="inferred from homology"/>
<dbReference type="SUPFAM" id="SSF50630">
    <property type="entry name" value="Acid proteases"/>
    <property type="match status" value="1"/>
</dbReference>
<evidence type="ECO:0000256" key="7">
    <source>
        <dbReference type="RuleBase" id="RU000454"/>
    </source>
</evidence>
<evidence type="ECO:0000256" key="1">
    <source>
        <dbReference type="ARBA" id="ARBA00007447"/>
    </source>
</evidence>
<keyword evidence="3 7" id="KW-0064">Aspartyl protease</keyword>
<dbReference type="InterPro" id="IPR001461">
    <property type="entry name" value="Aspartic_peptidase_A1"/>
</dbReference>
<dbReference type="InterPro" id="IPR001969">
    <property type="entry name" value="Aspartic_peptidase_AS"/>
</dbReference>
<feature type="chain" id="PRO_5034554756" evidence="9">
    <location>
        <begin position="33"/>
        <end position="509"/>
    </location>
</feature>
<dbReference type="OrthoDB" id="2747330at2759"/>
<keyword evidence="9" id="KW-0732">Signal</keyword>
<dbReference type="PANTHER" id="PTHR47967:SF69">
    <property type="entry name" value="ASPARTIC PROTEINASE NANA, CHLOROPLAST"/>
    <property type="match status" value="1"/>
</dbReference>
<dbReference type="CDD" id="cd05476">
    <property type="entry name" value="pepsin_A_like_plant"/>
    <property type="match status" value="1"/>
</dbReference>
<accession>A0A8B8KJH7</accession>
<keyword evidence="11" id="KW-1185">Reference proteome</keyword>
<evidence type="ECO:0000256" key="4">
    <source>
        <dbReference type="ARBA" id="ARBA00022801"/>
    </source>
</evidence>
<dbReference type="GO" id="GO:0006508">
    <property type="term" value="P:proteolysis"/>
    <property type="evidence" value="ECO:0007669"/>
    <property type="project" value="UniProtKB-KW"/>
</dbReference>